<organism evidence="2">
    <name type="scientific">marine sediment metagenome</name>
    <dbReference type="NCBI Taxonomy" id="412755"/>
    <lineage>
        <taxon>unclassified sequences</taxon>
        <taxon>metagenomes</taxon>
        <taxon>ecological metagenomes</taxon>
    </lineage>
</organism>
<protein>
    <submittedName>
        <fullName evidence="2">Uncharacterized protein</fullName>
    </submittedName>
</protein>
<feature type="non-terminal residue" evidence="2">
    <location>
        <position position="186"/>
    </location>
</feature>
<sequence>MNIITPDKEFVKRKITDKNNPCLSVKTGRGKTRKKSMTNITPDEEFVKKKIKKEVGEKPGWLCVDDFHNQQPRGDSSTSFSFGVNLAAAQKKINAAATHSDIPGELGENLAAAKKRNAAATILTSRGESSVSVDINLVSDQKNATGGILTSMRGETAPLGSRKSGFLGGEMGGNSALLDTSEISPH</sequence>
<feature type="region of interest" description="Disordered" evidence="1">
    <location>
        <begin position="151"/>
        <end position="186"/>
    </location>
</feature>
<feature type="compositionally biased region" description="Polar residues" evidence="1">
    <location>
        <begin position="177"/>
        <end position="186"/>
    </location>
</feature>
<evidence type="ECO:0000256" key="1">
    <source>
        <dbReference type="SAM" id="MobiDB-lite"/>
    </source>
</evidence>
<reference evidence="2" key="1">
    <citation type="journal article" date="2014" name="Front. Microbiol.">
        <title>High frequency of phylogenetically diverse reductive dehalogenase-homologous genes in deep subseafloor sedimentary metagenomes.</title>
        <authorList>
            <person name="Kawai M."/>
            <person name="Futagami T."/>
            <person name="Toyoda A."/>
            <person name="Takaki Y."/>
            <person name="Nishi S."/>
            <person name="Hori S."/>
            <person name="Arai W."/>
            <person name="Tsubouchi T."/>
            <person name="Morono Y."/>
            <person name="Uchiyama I."/>
            <person name="Ito T."/>
            <person name="Fujiyama A."/>
            <person name="Inagaki F."/>
            <person name="Takami H."/>
        </authorList>
    </citation>
    <scope>NUCLEOTIDE SEQUENCE</scope>
    <source>
        <strain evidence="2">Expedition CK06-06</strain>
    </source>
</reference>
<gene>
    <name evidence="2" type="ORF">S06H3_12688</name>
</gene>
<dbReference type="EMBL" id="BARV01006201">
    <property type="protein sequence ID" value="GAI09496.1"/>
    <property type="molecule type" value="Genomic_DNA"/>
</dbReference>
<dbReference type="AlphaFoldDB" id="X1LUM9"/>
<proteinExistence type="predicted"/>
<evidence type="ECO:0000313" key="2">
    <source>
        <dbReference type="EMBL" id="GAI09496.1"/>
    </source>
</evidence>
<name>X1LUM9_9ZZZZ</name>
<comment type="caution">
    <text evidence="2">The sequence shown here is derived from an EMBL/GenBank/DDBJ whole genome shotgun (WGS) entry which is preliminary data.</text>
</comment>
<accession>X1LUM9</accession>